<dbReference type="CDD" id="cd03228">
    <property type="entry name" value="ABCC_MRP_Like"/>
    <property type="match status" value="1"/>
</dbReference>
<dbReference type="InterPro" id="IPR003439">
    <property type="entry name" value="ABC_transporter-like_ATP-bd"/>
</dbReference>
<evidence type="ECO:0000256" key="4">
    <source>
        <dbReference type="ARBA" id="ARBA00022840"/>
    </source>
</evidence>
<evidence type="ECO:0000256" key="3">
    <source>
        <dbReference type="ARBA" id="ARBA00022741"/>
    </source>
</evidence>
<reference evidence="10 11" key="1">
    <citation type="submission" date="2018-11" db="EMBL/GenBank/DDBJ databases">
        <title>Sequencing the genomes of 1000 actinobacteria strains.</title>
        <authorList>
            <person name="Klenk H.-P."/>
        </authorList>
    </citation>
    <scope>NUCLEOTIDE SEQUENCE [LARGE SCALE GENOMIC DNA]</scope>
    <source>
        <strain evidence="10 11">DSM 44780</strain>
    </source>
</reference>
<dbReference type="InterPro" id="IPR039421">
    <property type="entry name" value="Type_1_exporter"/>
</dbReference>
<dbReference type="GO" id="GO:0005524">
    <property type="term" value="F:ATP binding"/>
    <property type="evidence" value="ECO:0007669"/>
    <property type="project" value="UniProtKB-KW"/>
</dbReference>
<dbReference type="PROSITE" id="PS50893">
    <property type="entry name" value="ABC_TRANSPORTER_2"/>
    <property type="match status" value="1"/>
</dbReference>
<evidence type="ECO:0000256" key="1">
    <source>
        <dbReference type="ARBA" id="ARBA00004651"/>
    </source>
</evidence>
<comment type="subcellular location">
    <subcellularLocation>
        <location evidence="1">Cell membrane</location>
        <topology evidence="1">Multi-pass membrane protein</topology>
    </subcellularLocation>
</comment>
<evidence type="ECO:0000256" key="6">
    <source>
        <dbReference type="ARBA" id="ARBA00023136"/>
    </source>
</evidence>
<keyword evidence="6 8" id="KW-0472">Membrane</keyword>
<accession>A0A8G1XEM9</accession>
<dbReference type="Gene3D" id="3.40.50.300">
    <property type="entry name" value="P-loop containing nucleotide triphosphate hydrolases"/>
    <property type="match status" value="1"/>
</dbReference>
<dbReference type="EMBL" id="RJVJ01000001">
    <property type="protein sequence ID" value="ROR46353.1"/>
    <property type="molecule type" value="Genomic_DNA"/>
</dbReference>
<dbReference type="RefSeq" id="WP_279638403.1">
    <property type="nucleotide sequence ID" value="NZ_RJVJ01000001.1"/>
</dbReference>
<dbReference type="GO" id="GO:0005886">
    <property type="term" value="C:plasma membrane"/>
    <property type="evidence" value="ECO:0007669"/>
    <property type="project" value="UniProtKB-SubCell"/>
</dbReference>
<keyword evidence="5 8" id="KW-1133">Transmembrane helix</keyword>
<dbReference type="SMART" id="SM00382">
    <property type="entry name" value="AAA"/>
    <property type="match status" value="1"/>
</dbReference>
<evidence type="ECO:0000256" key="2">
    <source>
        <dbReference type="ARBA" id="ARBA00022692"/>
    </source>
</evidence>
<dbReference type="AlphaFoldDB" id="A0A8G1XEM9"/>
<organism evidence="10 11">
    <name type="scientific">Kitasatospora cineracea</name>
    <dbReference type="NCBI Taxonomy" id="88074"/>
    <lineage>
        <taxon>Bacteria</taxon>
        <taxon>Bacillati</taxon>
        <taxon>Actinomycetota</taxon>
        <taxon>Actinomycetes</taxon>
        <taxon>Kitasatosporales</taxon>
        <taxon>Streptomycetaceae</taxon>
        <taxon>Kitasatospora</taxon>
    </lineage>
</organism>
<dbReference type="GO" id="GO:0015421">
    <property type="term" value="F:ABC-type oligopeptide transporter activity"/>
    <property type="evidence" value="ECO:0007669"/>
    <property type="project" value="TreeGrafter"/>
</dbReference>
<evidence type="ECO:0000256" key="8">
    <source>
        <dbReference type="SAM" id="Phobius"/>
    </source>
</evidence>
<keyword evidence="2 8" id="KW-0812">Transmembrane</keyword>
<dbReference type="InterPro" id="IPR027417">
    <property type="entry name" value="P-loop_NTPase"/>
</dbReference>
<evidence type="ECO:0000256" key="7">
    <source>
        <dbReference type="SAM" id="MobiDB-lite"/>
    </source>
</evidence>
<feature type="region of interest" description="Disordered" evidence="7">
    <location>
        <begin position="1"/>
        <end position="33"/>
    </location>
</feature>
<evidence type="ECO:0000313" key="11">
    <source>
        <dbReference type="Proteomes" id="UP000267408"/>
    </source>
</evidence>
<keyword evidence="3" id="KW-0547">Nucleotide-binding</keyword>
<proteinExistence type="predicted"/>
<gene>
    <name evidence="10" type="ORF">EDD39_4616</name>
</gene>
<evidence type="ECO:0000313" key="10">
    <source>
        <dbReference type="EMBL" id="ROR46353.1"/>
    </source>
</evidence>
<dbReference type="PANTHER" id="PTHR43394:SF1">
    <property type="entry name" value="ATP-BINDING CASSETTE SUB-FAMILY B MEMBER 10, MITOCHONDRIAL"/>
    <property type="match status" value="1"/>
</dbReference>
<dbReference type="SUPFAM" id="SSF52540">
    <property type="entry name" value="P-loop containing nucleoside triphosphate hydrolases"/>
    <property type="match status" value="1"/>
</dbReference>
<evidence type="ECO:0000259" key="9">
    <source>
        <dbReference type="PROSITE" id="PS50893"/>
    </source>
</evidence>
<evidence type="ECO:0000256" key="5">
    <source>
        <dbReference type="ARBA" id="ARBA00022989"/>
    </source>
</evidence>
<comment type="caution">
    <text evidence="10">The sequence shown here is derived from an EMBL/GenBank/DDBJ whole genome shotgun (WGS) entry which is preliminary data.</text>
</comment>
<sequence>MTETRRPPLRETGAQPDGHAEQPDHAEQPEHDEELRYQFPGDKRHDVGTSISSSAMVRRLPELIRRSLALAWHADRRSTLLLLLAQAASGVFGALALYATTGTLAALLRPGPVTGHLRAAAPSLTLLTVSAALRAALGIAVTTLSGRVGPRVNRDADLALIEAGCSAELAAYDQPAYNESWEAADRGAATTPDLLASAQDVIAATVSLAAAAGVLTTLNPWLLPFLLLGSVPAGLAAVRTARIHYLATITTNDERAALRIYRWHLIDKQRADQVRSDQVLPFMMRKYRAAEARIVAVTDRAGTEAARVSLLAALATGAGAALMWGALLYLVSTGRIGLAAAGSATFALRTAASSVQGMVGNGARLYRMGLYLDDYFDFLDSAGGHRITRGEIVPDPPGTIEVTALTYAYPGEQQEAALRGIDLTLHQGEVVALIGQNGSGKSTLLKLLSGLYLPQDGGGQITWDGVPIAQLEADALFRQVARVPQEFARWPLPAHENVHLGRHADGDPVRAVEAAAALTGFDEVVTRLRSGWRTLLAQGWQGGAELSGGGWQRAAVARAFYRTARQPGLLILDEPTSDLDPRAEHRILHALRTLAPGRITLLVTHNLANAKLADRVVVMDRGRIVQTGTWDELAGTEGLFRELLDLQTDRTVPAPRTAP</sequence>
<dbReference type="Pfam" id="PF00005">
    <property type="entry name" value="ABC_tran"/>
    <property type="match status" value="1"/>
</dbReference>
<feature type="compositionally biased region" description="Basic and acidic residues" evidence="7">
    <location>
        <begin position="18"/>
        <end position="33"/>
    </location>
</feature>
<dbReference type="InterPro" id="IPR003593">
    <property type="entry name" value="AAA+_ATPase"/>
</dbReference>
<dbReference type="Proteomes" id="UP000267408">
    <property type="component" value="Unassembled WGS sequence"/>
</dbReference>
<dbReference type="InterPro" id="IPR036640">
    <property type="entry name" value="ABC1_TM_sf"/>
</dbReference>
<feature type="transmembrane region" description="Helical" evidence="8">
    <location>
        <begin position="310"/>
        <end position="331"/>
    </location>
</feature>
<feature type="transmembrane region" description="Helical" evidence="8">
    <location>
        <begin position="80"/>
        <end position="99"/>
    </location>
</feature>
<dbReference type="GO" id="GO:0016887">
    <property type="term" value="F:ATP hydrolysis activity"/>
    <property type="evidence" value="ECO:0007669"/>
    <property type="project" value="InterPro"/>
</dbReference>
<name>A0A8G1XEM9_9ACTN</name>
<feature type="domain" description="ABC transporter" evidence="9">
    <location>
        <begin position="400"/>
        <end position="646"/>
    </location>
</feature>
<keyword evidence="4 10" id="KW-0067">ATP-binding</keyword>
<feature type="transmembrane region" description="Helical" evidence="8">
    <location>
        <begin position="194"/>
        <end position="215"/>
    </location>
</feature>
<dbReference type="Gene3D" id="1.20.1560.10">
    <property type="entry name" value="ABC transporter type 1, transmembrane domain"/>
    <property type="match status" value="1"/>
</dbReference>
<feature type="transmembrane region" description="Helical" evidence="8">
    <location>
        <begin position="119"/>
        <end position="144"/>
    </location>
</feature>
<dbReference type="PANTHER" id="PTHR43394">
    <property type="entry name" value="ATP-DEPENDENT PERMEASE MDL1, MITOCHONDRIAL"/>
    <property type="match status" value="1"/>
</dbReference>
<feature type="transmembrane region" description="Helical" evidence="8">
    <location>
        <begin position="221"/>
        <end position="238"/>
    </location>
</feature>
<protein>
    <submittedName>
        <fullName evidence="10">ATP-binding cassette subfamily B protein</fullName>
    </submittedName>
</protein>
<dbReference type="SUPFAM" id="SSF90123">
    <property type="entry name" value="ABC transporter transmembrane region"/>
    <property type="match status" value="1"/>
</dbReference>